<evidence type="ECO:0000313" key="13">
    <source>
        <dbReference type="Proteomes" id="UP000225706"/>
    </source>
</evidence>
<dbReference type="SUPFAM" id="SSF89028">
    <property type="entry name" value="Cobalamin adenosyltransferase-like"/>
    <property type="match status" value="1"/>
</dbReference>
<dbReference type="NCBIfam" id="TIGR00636">
    <property type="entry name" value="PduO_Nterm"/>
    <property type="match status" value="1"/>
</dbReference>
<keyword evidence="13" id="KW-1185">Reference proteome</keyword>
<feature type="domain" description="Cobalamin adenosyltransferase-like" evidence="11">
    <location>
        <begin position="51"/>
        <end position="220"/>
    </location>
</feature>
<dbReference type="STRING" id="50429.A0A2B4RX01"/>
<evidence type="ECO:0000256" key="4">
    <source>
        <dbReference type="ARBA" id="ARBA00022741"/>
    </source>
</evidence>
<gene>
    <name evidence="12" type="primary">Mmab</name>
    <name evidence="12" type="ORF">AWC38_SpisGene12486</name>
</gene>
<evidence type="ECO:0000256" key="2">
    <source>
        <dbReference type="ARBA" id="ARBA00011233"/>
    </source>
</evidence>
<evidence type="ECO:0000256" key="7">
    <source>
        <dbReference type="ARBA" id="ARBA00056747"/>
    </source>
</evidence>
<dbReference type="AlphaFoldDB" id="A0A2B4RX01"/>
<proteinExistence type="inferred from homology"/>
<evidence type="ECO:0000256" key="8">
    <source>
        <dbReference type="ARBA" id="ARBA00071654"/>
    </source>
</evidence>
<dbReference type="OrthoDB" id="549173at2759"/>
<comment type="similarity">
    <text evidence="1 10">Belongs to the Cob(I)alamin adenosyltransferase family.</text>
</comment>
<dbReference type="GO" id="GO:0008817">
    <property type="term" value="F:corrinoid adenosyltransferase activity"/>
    <property type="evidence" value="ECO:0007669"/>
    <property type="project" value="UniProtKB-ARBA"/>
</dbReference>
<comment type="function">
    <text evidence="7">Converts cob(I)alamin to adenosylcobalamin (adenosylcob(III)alamin), a coenzyme for methylmalonyl-CoA mutase, therefore participates in the final step of the vitamin B12 conversion. Generates adenosylcobalamin (AdoCbl) and directly delivers the cofactor to MUT in a transfer that is stimulated by ATP-binding to MMAB and gated by MMAA.</text>
</comment>
<dbReference type="Pfam" id="PF01923">
    <property type="entry name" value="Cob_adeno_trans"/>
    <property type="match status" value="1"/>
</dbReference>
<dbReference type="PANTHER" id="PTHR12213">
    <property type="entry name" value="CORRINOID ADENOSYLTRANSFERASE"/>
    <property type="match status" value="1"/>
</dbReference>
<dbReference type="InterPro" id="IPR036451">
    <property type="entry name" value="CblAdoTrfase-like_sf"/>
</dbReference>
<evidence type="ECO:0000256" key="9">
    <source>
        <dbReference type="ARBA" id="ARBA00075216"/>
    </source>
</evidence>
<dbReference type="PANTHER" id="PTHR12213:SF0">
    <property type="entry name" value="CORRINOID ADENOSYLTRANSFERASE MMAB"/>
    <property type="match status" value="1"/>
</dbReference>
<protein>
    <recommendedName>
        <fullName evidence="8">Corrinoid adenosyltransferase MMAB</fullName>
    </recommendedName>
    <alternativeName>
        <fullName evidence="9">ATP:co(I)rrinoid adenosyltransferase MMAB</fullName>
    </alternativeName>
</protein>
<organism evidence="12 13">
    <name type="scientific">Stylophora pistillata</name>
    <name type="common">Smooth cauliflower coral</name>
    <dbReference type="NCBI Taxonomy" id="50429"/>
    <lineage>
        <taxon>Eukaryota</taxon>
        <taxon>Metazoa</taxon>
        <taxon>Cnidaria</taxon>
        <taxon>Anthozoa</taxon>
        <taxon>Hexacorallia</taxon>
        <taxon>Scleractinia</taxon>
        <taxon>Astrocoeniina</taxon>
        <taxon>Pocilloporidae</taxon>
        <taxon>Stylophora</taxon>
    </lineage>
</organism>
<evidence type="ECO:0000256" key="3">
    <source>
        <dbReference type="ARBA" id="ARBA00022679"/>
    </source>
</evidence>
<comment type="catalytic activity">
    <reaction evidence="6">
        <text>cob(I)alamin-[corrinoid adenosyltransferase] + ATP = apo-[corrinoid adenosyltransferase] + adenosylcob(III)alamin + triphosphate</text>
        <dbReference type="Rhea" id="RHEA:56796"/>
        <dbReference type="Rhea" id="RHEA-COMP:14743"/>
        <dbReference type="Rhea" id="RHEA-COMP:14744"/>
        <dbReference type="ChEBI" id="CHEBI:18036"/>
        <dbReference type="ChEBI" id="CHEBI:18408"/>
        <dbReference type="ChEBI" id="CHEBI:30616"/>
        <dbReference type="ChEBI" id="CHEBI:60488"/>
        <dbReference type="ChEBI" id="CHEBI:83228"/>
    </reaction>
    <physiologicalReaction direction="left-to-right" evidence="6">
        <dbReference type="Rhea" id="RHEA:56797"/>
    </physiologicalReaction>
</comment>
<evidence type="ECO:0000259" key="11">
    <source>
        <dbReference type="Pfam" id="PF01923"/>
    </source>
</evidence>
<dbReference type="Gene3D" id="1.20.1200.10">
    <property type="entry name" value="Cobalamin adenosyltransferase-like"/>
    <property type="match status" value="1"/>
</dbReference>
<sequence>MTVHHMKCCGPLACTEKRNKTDLNDIILYGSYHYCELKPIRFYGSSVGPKIYTRTGDTGYTSTYGGERRAKTDQLFEALGENDELNSFIGLASEFCEEAGHKDVVKKLEQIQCILQDIGSNIATPRQSSSERKIEKTEFNQENVKTLEEWIDSYHMQLPSLRNFILPSGGKSSAMLHVARSVCRRAERRVVPLVQSGSVDPHVGTFLNRLSDFLFTTARFVAKEEGKTEKIYRRVQR</sequence>
<dbReference type="GO" id="GO:0005524">
    <property type="term" value="F:ATP binding"/>
    <property type="evidence" value="ECO:0007669"/>
    <property type="project" value="UniProtKB-UniRule"/>
</dbReference>
<evidence type="ECO:0000256" key="5">
    <source>
        <dbReference type="ARBA" id="ARBA00022840"/>
    </source>
</evidence>
<dbReference type="Proteomes" id="UP000225706">
    <property type="component" value="Unassembled WGS sequence"/>
</dbReference>
<dbReference type="InterPro" id="IPR029499">
    <property type="entry name" value="PduO-typ"/>
</dbReference>
<dbReference type="EMBL" id="LSMT01000222">
    <property type="protein sequence ID" value="PFX22984.1"/>
    <property type="molecule type" value="Genomic_DNA"/>
</dbReference>
<keyword evidence="5 10" id="KW-0067">ATP-binding</keyword>
<reference evidence="13" key="1">
    <citation type="journal article" date="2017" name="bioRxiv">
        <title>Comparative analysis of the genomes of Stylophora pistillata and Acropora digitifera provides evidence for extensive differences between species of corals.</title>
        <authorList>
            <person name="Voolstra C.R."/>
            <person name="Li Y."/>
            <person name="Liew Y.J."/>
            <person name="Baumgarten S."/>
            <person name="Zoccola D."/>
            <person name="Flot J.-F."/>
            <person name="Tambutte S."/>
            <person name="Allemand D."/>
            <person name="Aranda M."/>
        </authorList>
    </citation>
    <scope>NUCLEOTIDE SEQUENCE [LARGE SCALE GENOMIC DNA]</scope>
</reference>
<dbReference type="FunFam" id="1.20.1200.10:FF:000001">
    <property type="entry name" value="Cob(I)yrinic acid a,c-diamide adenosyltransferase"/>
    <property type="match status" value="1"/>
</dbReference>
<comment type="caution">
    <text evidence="12">The sequence shown here is derived from an EMBL/GenBank/DDBJ whole genome shotgun (WGS) entry which is preliminary data.</text>
</comment>
<comment type="subunit">
    <text evidence="2">Homotrimer.</text>
</comment>
<dbReference type="InterPro" id="IPR016030">
    <property type="entry name" value="CblAdoTrfase-like"/>
</dbReference>
<evidence type="ECO:0000313" key="12">
    <source>
        <dbReference type="EMBL" id="PFX22984.1"/>
    </source>
</evidence>
<name>A0A2B4RX01_STYPI</name>
<dbReference type="GO" id="GO:0009235">
    <property type="term" value="P:cobalamin metabolic process"/>
    <property type="evidence" value="ECO:0007669"/>
    <property type="project" value="UniProtKB-ARBA"/>
</dbReference>
<evidence type="ECO:0000256" key="10">
    <source>
        <dbReference type="RuleBase" id="RU366026"/>
    </source>
</evidence>
<keyword evidence="4 10" id="KW-0547">Nucleotide-binding</keyword>
<accession>A0A2B4RX01</accession>
<evidence type="ECO:0000256" key="1">
    <source>
        <dbReference type="ARBA" id="ARBA00007487"/>
    </source>
</evidence>
<evidence type="ECO:0000256" key="6">
    <source>
        <dbReference type="ARBA" id="ARBA00051988"/>
    </source>
</evidence>
<keyword evidence="3 10" id="KW-0808">Transferase</keyword>